<dbReference type="Pfam" id="PF01535">
    <property type="entry name" value="PPR"/>
    <property type="match status" value="1"/>
</dbReference>
<dbReference type="Gramene" id="KCW87615">
    <property type="protein sequence ID" value="KCW87615"/>
    <property type="gene ID" value="EUGRSUZ_A00015"/>
</dbReference>
<dbReference type="PROSITE" id="PS51375">
    <property type="entry name" value="PPR"/>
    <property type="match status" value="11"/>
</dbReference>
<dbReference type="KEGG" id="egr:104438442"/>
<dbReference type="OrthoDB" id="185373at2759"/>
<reference evidence="6" key="1">
    <citation type="submission" date="2013-07" db="EMBL/GenBank/DDBJ databases">
        <title>The genome of Eucalyptus grandis.</title>
        <authorList>
            <person name="Schmutz J."/>
            <person name="Hayes R."/>
            <person name="Myburg A."/>
            <person name="Tuskan G."/>
            <person name="Grattapaglia D."/>
            <person name="Rokhsar D.S."/>
        </authorList>
    </citation>
    <scope>NUCLEOTIDE SEQUENCE</scope>
    <source>
        <tissue evidence="6">Leaf extractions</tissue>
    </source>
</reference>
<feature type="repeat" description="PPR" evidence="3">
    <location>
        <begin position="628"/>
        <end position="662"/>
    </location>
</feature>
<feature type="repeat" description="PPR" evidence="3">
    <location>
        <begin position="733"/>
        <end position="767"/>
    </location>
</feature>
<feature type="repeat" description="PPR" evidence="3">
    <location>
        <begin position="272"/>
        <end position="306"/>
    </location>
</feature>
<feature type="repeat" description="PPR" evidence="3">
    <location>
        <begin position="307"/>
        <end position="341"/>
    </location>
</feature>
<dbReference type="InterPro" id="IPR011990">
    <property type="entry name" value="TPR-like_helical_dom_sf"/>
</dbReference>
<name>A0A059DBK4_EUCGR</name>
<dbReference type="PANTHER" id="PTHR47447">
    <property type="entry name" value="OS03G0856100 PROTEIN"/>
    <property type="match status" value="1"/>
</dbReference>
<gene>
    <name evidence="6" type="ORF">EUGRSUZ_A00015</name>
</gene>
<organism evidence="6">
    <name type="scientific">Eucalyptus grandis</name>
    <name type="common">Flooded gum</name>
    <dbReference type="NCBI Taxonomy" id="71139"/>
    <lineage>
        <taxon>Eukaryota</taxon>
        <taxon>Viridiplantae</taxon>
        <taxon>Streptophyta</taxon>
        <taxon>Embryophyta</taxon>
        <taxon>Tracheophyta</taxon>
        <taxon>Spermatophyta</taxon>
        <taxon>Magnoliopsida</taxon>
        <taxon>eudicotyledons</taxon>
        <taxon>Gunneridae</taxon>
        <taxon>Pentapetalae</taxon>
        <taxon>rosids</taxon>
        <taxon>malvids</taxon>
        <taxon>Myrtales</taxon>
        <taxon>Myrtaceae</taxon>
        <taxon>Myrtoideae</taxon>
        <taxon>Eucalypteae</taxon>
        <taxon>Eucalyptus</taxon>
    </lineage>
</organism>
<dbReference type="eggNOG" id="KOG4197">
    <property type="taxonomic scope" value="Eukaryota"/>
</dbReference>
<dbReference type="Pfam" id="PF13041">
    <property type="entry name" value="PPR_2"/>
    <property type="match status" value="4"/>
</dbReference>
<dbReference type="AlphaFoldDB" id="A0A059DBK4"/>
<dbReference type="OMA" id="FLRMMLD"/>
<dbReference type="FunCoup" id="A0A059DBK4">
    <property type="interactions" value="1539"/>
</dbReference>
<dbReference type="Pfam" id="PF12854">
    <property type="entry name" value="PPR_1"/>
    <property type="match status" value="1"/>
</dbReference>
<feature type="repeat" description="PPR" evidence="3">
    <location>
        <begin position="122"/>
        <end position="156"/>
    </location>
</feature>
<dbReference type="PANTHER" id="PTHR47447:SF28">
    <property type="entry name" value="PENTACOTRIPEPTIDE-REPEAT REGION OF PRORP DOMAIN-CONTAINING PROTEIN"/>
    <property type="match status" value="1"/>
</dbReference>
<evidence type="ECO:0000313" key="6">
    <source>
        <dbReference type="EMBL" id="KCW87615.1"/>
    </source>
</evidence>
<feature type="compositionally biased region" description="Basic residues" evidence="4">
    <location>
        <begin position="1"/>
        <end position="13"/>
    </location>
</feature>
<evidence type="ECO:0000256" key="1">
    <source>
        <dbReference type="ARBA" id="ARBA00007626"/>
    </source>
</evidence>
<dbReference type="EMBL" id="KK198753">
    <property type="protein sequence ID" value="KCW87615.1"/>
    <property type="molecule type" value="Genomic_DNA"/>
</dbReference>
<sequence>MHHHHRHALRASKKPPSSRPHQLADTLLVASIAKTLSQSGTRNLDPDAVPVTGSLLRHILSHGSLHPSRKLEFFTWSRSLAHFGKHTASVYSHLFWVMCRAGQLEEVRPLLRLMKEDGVVADSWTFKLLLDAFIRSGKFDAALEILDHMEELGMRLNSHMYTSVLAALVRKGQVGLALSIFGKLLDGSDGAVSVPSTVTCNELLASLRKADMRAEFREVFDKLRGKDGFELDAWGYNICIHTFGCWGDLPTSLHLFEEMKARSSGLGSFGPDLCTYNSLIQALCLAGKVRDALIVWEEMKGSGHDPDAFTYRILIQGCSKSYLIDDAARIFDEMQYNGFRPDVIAYNSLLDGLLKAKRVNEACQLFDKMVQDGIRATCWTYNILIDGLFKNGRAEGAYAIFCDLKKKGQFVDSVTYSIVAVQLCKEGLLEEALKLVQEMEVRGFVVDLVTITSLLIGFHKQGWWDGTEMLMKHVRDGNLVPSVLKWQADMEAAMKHHKSKRKDCTPMFPSRGGFHEILSLVGSPPVLQTSPKEGSEETGTGDDKASSAESDDWSSSPYMDQLASQVKSGVYSPQLFSLLKGLRVQGQGAGTLDMDMVNTFLSIFLAKGELSLACKLFEMFSDLGIDPTSYTYNSVMSSFVKKGYFDEAMGVLNEMGERVCPADIATYNVIIQGLGKMGKADLASAVLDKLMKHGGYLDVVMYNTLINALGKAGRIDEACKLFEQMRMSGISPDVVTFNTLIEVHSKAGRLKDAYKFLKMMLDAGVSPNHVTDTTLDFLGREIEKLRYQKASMVRMDRDDSG</sequence>
<feature type="domain" description="Pentatricopeptide repeat-containing protein-mitochondrial" evidence="5">
    <location>
        <begin position="111"/>
        <end position="171"/>
    </location>
</feature>
<evidence type="ECO:0000256" key="4">
    <source>
        <dbReference type="SAM" id="MobiDB-lite"/>
    </source>
</evidence>
<dbReference type="InterPro" id="IPR057027">
    <property type="entry name" value="TPR_mt"/>
</dbReference>
<feature type="repeat" description="PPR" evidence="3">
    <location>
        <begin position="698"/>
        <end position="732"/>
    </location>
</feature>
<evidence type="ECO:0000256" key="2">
    <source>
        <dbReference type="ARBA" id="ARBA00022737"/>
    </source>
</evidence>
<feature type="repeat" description="PPR" evidence="3">
    <location>
        <begin position="342"/>
        <end position="376"/>
    </location>
</feature>
<feature type="region of interest" description="Disordered" evidence="4">
    <location>
        <begin position="524"/>
        <end position="557"/>
    </location>
</feature>
<feature type="repeat" description="PPR" evidence="3">
    <location>
        <begin position="377"/>
        <end position="411"/>
    </location>
</feature>
<accession>A0A059DBK4</accession>
<feature type="repeat" description="PPR" evidence="3">
    <location>
        <begin position="663"/>
        <end position="697"/>
    </location>
</feature>
<dbReference type="Pfam" id="PF23276">
    <property type="entry name" value="TPR_24"/>
    <property type="match status" value="1"/>
</dbReference>
<dbReference type="InParanoid" id="A0A059DBK4"/>
<feature type="region of interest" description="Disordered" evidence="4">
    <location>
        <begin position="1"/>
        <end position="21"/>
    </location>
</feature>
<protein>
    <recommendedName>
        <fullName evidence="5">Pentatricopeptide repeat-containing protein-mitochondrial domain-containing protein</fullName>
    </recommendedName>
</protein>
<comment type="similarity">
    <text evidence="1">Belongs to the PPR family. P subfamily.</text>
</comment>
<dbReference type="STRING" id="71139.A0A059DBK4"/>
<dbReference type="NCBIfam" id="TIGR00756">
    <property type="entry name" value="PPR"/>
    <property type="match status" value="10"/>
</dbReference>
<dbReference type="InterPro" id="IPR002885">
    <property type="entry name" value="PPR_rpt"/>
</dbReference>
<evidence type="ECO:0000256" key="3">
    <source>
        <dbReference type="PROSITE-ProRule" id="PRU00708"/>
    </source>
</evidence>
<proteinExistence type="inferred from homology"/>
<evidence type="ECO:0000259" key="5">
    <source>
        <dbReference type="Pfam" id="PF23276"/>
    </source>
</evidence>
<feature type="repeat" description="PPR" evidence="3">
    <location>
        <begin position="87"/>
        <end position="121"/>
    </location>
</feature>
<feature type="repeat" description="PPR" evidence="3">
    <location>
        <begin position="412"/>
        <end position="446"/>
    </location>
</feature>
<keyword evidence="2" id="KW-0677">Repeat</keyword>
<dbReference type="Gene3D" id="1.25.40.10">
    <property type="entry name" value="Tetratricopeptide repeat domain"/>
    <property type="match status" value="6"/>
</dbReference>